<accession>A0A3P6FRI5</accession>
<dbReference type="EMBL" id="LR031879">
    <property type="protein sequence ID" value="VDD55588.1"/>
    <property type="molecule type" value="Genomic_DNA"/>
</dbReference>
<organism evidence="1">
    <name type="scientific">Brassica oleracea</name>
    <name type="common">Wild cabbage</name>
    <dbReference type="NCBI Taxonomy" id="3712"/>
    <lineage>
        <taxon>Eukaryota</taxon>
        <taxon>Viridiplantae</taxon>
        <taxon>Streptophyta</taxon>
        <taxon>Embryophyta</taxon>
        <taxon>Tracheophyta</taxon>
        <taxon>Spermatophyta</taxon>
        <taxon>Magnoliopsida</taxon>
        <taxon>eudicotyledons</taxon>
        <taxon>Gunneridae</taxon>
        <taxon>Pentapetalae</taxon>
        <taxon>rosids</taxon>
        <taxon>malvids</taxon>
        <taxon>Brassicales</taxon>
        <taxon>Brassicaceae</taxon>
        <taxon>Brassiceae</taxon>
        <taxon>Brassica</taxon>
    </lineage>
</organism>
<name>A0A3P6FRI5_BRAOL</name>
<proteinExistence type="predicted"/>
<reference evidence="1" key="1">
    <citation type="submission" date="2018-11" db="EMBL/GenBank/DDBJ databases">
        <authorList>
            <consortium name="Genoscope - CEA"/>
            <person name="William W."/>
        </authorList>
    </citation>
    <scope>NUCLEOTIDE SEQUENCE</scope>
</reference>
<dbReference type="AlphaFoldDB" id="A0A3P6FRI5"/>
<protein>
    <submittedName>
        <fullName evidence="1">Uncharacterized protein</fullName>
    </submittedName>
</protein>
<gene>
    <name evidence="1" type="ORF">BOLC8T48817H</name>
</gene>
<sequence>MLDEICGLIGVLRRGHLDWSLFDQARIRAAFARPEGTNMAPLVGGSEDEAKHSQEVIATHSVRAQSSDRLTRQLVRRSLFCTSRSVSKNRASGKSTLPAGCHLPSLASSAEKEAYAKVAVASSKVMEAFNEYVVMMEDHLEAAKREGKKDAEKIEALTEDWRIIHHENEALTTLVVAQKAKAASLKAERDRDIRRASRIARSSNL</sequence>
<evidence type="ECO:0000313" key="1">
    <source>
        <dbReference type="EMBL" id="VDD55588.1"/>
    </source>
</evidence>